<dbReference type="AlphaFoldDB" id="A0A0E0EE27"/>
<organism evidence="12">
    <name type="scientific">Oryza meridionalis</name>
    <dbReference type="NCBI Taxonomy" id="40149"/>
    <lineage>
        <taxon>Eukaryota</taxon>
        <taxon>Viridiplantae</taxon>
        <taxon>Streptophyta</taxon>
        <taxon>Embryophyta</taxon>
        <taxon>Tracheophyta</taxon>
        <taxon>Spermatophyta</taxon>
        <taxon>Magnoliopsida</taxon>
        <taxon>Liliopsida</taxon>
        <taxon>Poales</taxon>
        <taxon>Poaceae</taxon>
        <taxon>BOP clade</taxon>
        <taxon>Oryzoideae</taxon>
        <taxon>Oryzeae</taxon>
        <taxon>Oryzinae</taxon>
        <taxon>Oryza</taxon>
    </lineage>
</organism>
<evidence type="ECO:0000259" key="10">
    <source>
        <dbReference type="Pfam" id="PF02492"/>
    </source>
</evidence>
<dbReference type="InterPro" id="IPR002885">
    <property type="entry name" value="PPR_rpt"/>
</dbReference>
<evidence type="ECO:0000256" key="1">
    <source>
        <dbReference type="ARBA" id="ARBA00022737"/>
    </source>
</evidence>
<keyword evidence="5" id="KW-0143">Chaperone</keyword>
<dbReference type="SUPFAM" id="SSF52540">
    <property type="entry name" value="P-loop containing nucleoside triphosphate hydrolases"/>
    <property type="match status" value="1"/>
</dbReference>
<evidence type="ECO:0000256" key="4">
    <source>
        <dbReference type="ARBA" id="ARBA00022946"/>
    </source>
</evidence>
<dbReference type="SUPFAM" id="SSF90002">
    <property type="entry name" value="Hypothetical protein YjiA, C-terminal domain"/>
    <property type="match status" value="1"/>
</dbReference>
<feature type="repeat" description="PPR" evidence="8">
    <location>
        <begin position="534"/>
        <end position="568"/>
    </location>
</feature>
<feature type="region of interest" description="Disordered" evidence="9">
    <location>
        <begin position="1"/>
        <end position="29"/>
    </location>
</feature>
<dbReference type="Pfam" id="PF01535">
    <property type="entry name" value="PPR"/>
    <property type="match status" value="1"/>
</dbReference>
<keyword evidence="2" id="KW-0547">Nucleotide-binding</keyword>
<dbReference type="Pfam" id="PF13041">
    <property type="entry name" value="PPR_2"/>
    <property type="match status" value="1"/>
</dbReference>
<dbReference type="InterPro" id="IPR027417">
    <property type="entry name" value="P-loop_NTPase"/>
</dbReference>
<comment type="similarity">
    <text evidence="6">Belongs to the SIMIBI class G3E GTPase family. ZNG1 subfamily.</text>
</comment>
<dbReference type="Gene3D" id="1.25.40.10">
    <property type="entry name" value="Tetratricopeptide repeat domain"/>
    <property type="match status" value="2"/>
</dbReference>
<feature type="region of interest" description="Disordered" evidence="9">
    <location>
        <begin position="386"/>
        <end position="423"/>
    </location>
</feature>
<dbReference type="InterPro" id="IPR011990">
    <property type="entry name" value="TPR-like_helical_dom_sf"/>
</dbReference>
<evidence type="ECO:0008006" key="14">
    <source>
        <dbReference type="Google" id="ProtNLM"/>
    </source>
</evidence>
<evidence type="ECO:0000259" key="11">
    <source>
        <dbReference type="Pfam" id="PF07683"/>
    </source>
</evidence>
<dbReference type="GO" id="GO:0000166">
    <property type="term" value="F:nucleotide binding"/>
    <property type="evidence" value="ECO:0007669"/>
    <property type="project" value="UniProtKB-KW"/>
</dbReference>
<feature type="repeat" description="PPR" evidence="8">
    <location>
        <begin position="569"/>
        <end position="603"/>
    </location>
</feature>
<dbReference type="PANTHER" id="PTHR47205">
    <property type="entry name" value="OS07G0599000 PROTEIN"/>
    <property type="match status" value="1"/>
</dbReference>
<dbReference type="InterPro" id="IPR044605">
    <property type="entry name" value="At1g26460-like"/>
</dbReference>
<reference evidence="12" key="2">
    <citation type="submission" date="2018-05" db="EMBL/GenBank/DDBJ databases">
        <title>OmerRS3 (Oryza meridionalis Reference Sequence Version 3).</title>
        <authorList>
            <person name="Zhang J."/>
            <person name="Kudrna D."/>
            <person name="Lee S."/>
            <person name="Talag J."/>
            <person name="Welchert J."/>
            <person name="Wing R.A."/>
        </authorList>
    </citation>
    <scope>NUCLEOTIDE SEQUENCE [LARGE SCALE GENOMIC DNA]</scope>
    <source>
        <strain evidence="12">cv. OR44</strain>
    </source>
</reference>
<dbReference type="Pfam" id="PF07683">
    <property type="entry name" value="CobW_C"/>
    <property type="match status" value="1"/>
</dbReference>
<evidence type="ECO:0000256" key="9">
    <source>
        <dbReference type="SAM" id="MobiDB-lite"/>
    </source>
</evidence>
<keyword evidence="4" id="KW-0809">Transit peptide</keyword>
<keyword evidence="1" id="KW-0677">Repeat</keyword>
<comment type="catalytic activity">
    <reaction evidence="7">
        <text>GTP + H2O = GDP + phosphate + H(+)</text>
        <dbReference type="Rhea" id="RHEA:19669"/>
        <dbReference type="ChEBI" id="CHEBI:15377"/>
        <dbReference type="ChEBI" id="CHEBI:15378"/>
        <dbReference type="ChEBI" id="CHEBI:37565"/>
        <dbReference type="ChEBI" id="CHEBI:43474"/>
        <dbReference type="ChEBI" id="CHEBI:58189"/>
    </reaction>
    <physiologicalReaction direction="left-to-right" evidence="7">
        <dbReference type="Rhea" id="RHEA:19670"/>
    </physiologicalReaction>
</comment>
<dbReference type="InterPro" id="IPR011629">
    <property type="entry name" value="CobW-like_C"/>
</dbReference>
<reference evidence="12" key="1">
    <citation type="submission" date="2015-04" db="UniProtKB">
        <authorList>
            <consortium name="EnsemblPlants"/>
        </authorList>
    </citation>
    <scope>IDENTIFICATION</scope>
</reference>
<keyword evidence="3" id="KW-0378">Hydrolase</keyword>
<dbReference type="PANTHER" id="PTHR47205:SF1">
    <property type="entry name" value="OS07G0599000 PROTEIN"/>
    <property type="match status" value="1"/>
</dbReference>
<evidence type="ECO:0000256" key="7">
    <source>
        <dbReference type="ARBA" id="ARBA00049117"/>
    </source>
</evidence>
<dbReference type="Gene3D" id="3.30.1220.10">
    <property type="entry name" value="CobW-like, C-terminal domain"/>
    <property type="match status" value="1"/>
</dbReference>
<proteinExistence type="inferred from homology"/>
<evidence type="ECO:0000256" key="5">
    <source>
        <dbReference type="ARBA" id="ARBA00023186"/>
    </source>
</evidence>
<feature type="domain" description="CobW/HypB/UreG nucleotide-binding" evidence="10">
    <location>
        <begin position="35"/>
        <end position="221"/>
    </location>
</feature>
<feature type="repeat" description="PPR" evidence="8">
    <location>
        <begin position="845"/>
        <end position="879"/>
    </location>
</feature>
<evidence type="ECO:0000256" key="6">
    <source>
        <dbReference type="ARBA" id="ARBA00034320"/>
    </source>
</evidence>
<keyword evidence="13" id="KW-1185">Reference proteome</keyword>
<evidence type="ECO:0000313" key="13">
    <source>
        <dbReference type="Proteomes" id="UP000008021"/>
    </source>
</evidence>
<name>A0A0E0EE27_9ORYZ</name>
<dbReference type="GO" id="GO:0016787">
    <property type="term" value="F:hydrolase activity"/>
    <property type="evidence" value="ECO:0007669"/>
    <property type="project" value="UniProtKB-KW"/>
</dbReference>
<dbReference type="Gramene" id="OMERI07G17870.2">
    <property type="protein sequence ID" value="OMERI07G17870.2"/>
    <property type="gene ID" value="OMERI07G17870"/>
</dbReference>
<feature type="repeat" description="PPR" evidence="8">
    <location>
        <begin position="880"/>
        <end position="914"/>
    </location>
</feature>
<dbReference type="STRING" id="40149.A0A0E0EE27"/>
<evidence type="ECO:0000256" key="2">
    <source>
        <dbReference type="ARBA" id="ARBA00022741"/>
    </source>
</evidence>
<evidence type="ECO:0000256" key="8">
    <source>
        <dbReference type="PROSITE-ProRule" id="PRU00708"/>
    </source>
</evidence>
<dbReference type="EnsemblPlants" id="OMERI07G17870.2">
    <property type="protein sequence ID" value="OMERI07G17870.2"/>
    <property type="gene ID" value="OMERI07G17870"/>
</dbReference>
<feature type="domain" description="CobW C-terminal" evidence="11">
    <location>
        <begin position="267"/>
        <end position="349"/>
    </location>
</feature>
<dbReference type="Pfam" id="PF02492">
    <property type="entry name" value="cobW"/>
    <property type="match status" value="1"/>
</dbReference>
<evidence type="ECO:0000256" key="3">
    <source>
        <dbReference type="ARBA" id="ARBA00022801"/>
    </source>
</evidence>
<accession>A0A0E0EE27</accession>
<dbReference type="CDD" id="cd03112">
    <property type="entry name" value="CobW-like"/>
    <property type="match status" value="1"/>
</dbReference>
<dbReference type="eggNOG" id="KOG4197">
    <property type="taxonomic scope" value="Eukaryota"/>
</dbReference>
<dbReference type="Proteomes" id="UP000008021">
    <property type="component" value="Chromosome 7"/>
</dbReference>
<dbReference type="InterPro" id="IPR036627">
    <property type="entry name" value="CobW-likC_sf"/>
</dbReference>
<sequence length="977" mass="108270">MEDDDECPPLAVELSPEKPYNPPPPGPSAASPVGVTVITGYLGAGKSTLVNYILSAQHGKRIAVILNEFGEEIGVERAMINEGQGGALVEEWVELANGCVCCTVKHSLVQALEQLVQRKERMDHILLETTGLADPAPLVSILWLDDQLESSIKLDSIITVIDAKNFRLQIDEHKKSSSFPEAFHQIAFADVVILNKIDLVEDNLEDLERQIHEVNALVTVVQSVRCQVDLNKIFDQQAYGAKNPSQLQELLEYSKSVPPNLRHDNSISTFCICEQDPISLSKVESWLEDLLWERKSDMDIYRCKGILHVHDSDQVHTLQAVREVYEVLPAREWSKTESRTNKIVVIAQTPTSSPAMAAAAATSRLLRRHPPPLPLLLRSSISSSRPLLQQPELSPGDAAPADAAPLPPKPSTGSPFYGENWRNPAAAANPSSSSLLPAVVGGGAHARAAAYSASPGAAELKETFAEWMAEQRWEEMKQLFEFWVRSLDPASGKPNRPDVDLFNHYLRAQLMSGALPIEMLDLAEQMREFEITPNTASHNLILKSMVQAQEADGAEKLIERMLQTGTQPDDESYNLVVNLLIKLNRVDSTLKYLDLMLKSGYTISSSVFVEYVRACVRSGRLDTLASVIEKCKATDQNKVLCPPWSWCVEIAEAAFEANNSKLGLFALEYLARWIARSERVIPPLHLSVDEGLVLSALSAAGRTCSPDLLNAAWSILRKSLHQKRAPTPEAYLAKIYAHSSIGQLQRAFGTLREFENTYGNFEDIDLELFSPFTSLRPLVVACCKDGYTTLDSVYVQLENLSSADSPYKSVAALNCVILGCANIWDLERAYETFEAIKEKFGLTPDIHSYNALLHAFGKRKKTEEACNVFQHLVSLGVKPNATTYGLLVDTHLVNRDAKAALAVIAEMVDAGFTPSKETLKKVRRRCSRESDFDSDEKVQSLAKQFNYRMGGENRREMLFNIEYSAEFAIDFDDAGAL</sequence>
<protein>
    <recommendedName>
        <fullName evidence="14">CobW C-terminal domain-containing protein</fullName>
    </recommendedName>
</protein>
<dbReference type="Gene3D" id="3.40.50.300">
    <property type="entry name" value="P-loop containing nucleotide triphosphate hydrolases"/>
    <property type="match status" value="1"/>
</dbReference>
<evidence type="ECO:0000313" key="12">
    <source>
        <dbReference type="EnsemblPlants" id="OMERI07G17870.2"/>
    </source>
</evidence>
<dbReference type="NCBIfam" id="TIGR00756">
    <property type="entry name" value="PPR"/>
    <property type="match status" value="1"/>
</dbReference>
<dbReference type="PROSITE" id="PS51375">
    <property type="entry name" value="PPR"/>
    <property type="match status" value="4"/>
</dbReference>
<dbReference type="InterPro" id="IPR003495">
    <property type="entry name" value="CobW/HypB/UreG_nucleotide-bd"/>
</dbReference>